<evidence type="ECO:0000313" key="3">
    <source>
        <dbReference type="Proteomes" id="UP000034644"/>
    </source>
</evidence>
<dbReference type="EMBL" id="LCLO01000026">
    <property type="protein sequence ID" value="KKU17747.1"/>
    <property type="molecule type" value="Genomic_DNA"/>
</dbReference>
<comment type="caution">
    <text evidence="2">The sequence shown here is derived from an EMBL/GenBank/DDBJ whole genome shotgun (WGS) entry which is preliminary data.</text>
</comment>
<accession>A0A0G1NBM1</accession>
<name>A0A0G1NBM1_9BACT</name>
<proteinExistence type="predicted"/>
<evidence type="ECO:0000256" key="1">
    <source>
        <dbReference type="SAM" id="MobiDB-lite"/>
    </source>
</evidence>
<gene>
    <name evidence="2" type="ORF">UX27_C0026G0003</name>
</gene>
<feature type="region of interest" description="Disordered" evidence="1">
    <location>
        <begin position="1"/>
        <end position="30"/>
    </location>
</feature>
<evidence type="ECO:0000313" key="2">
    <source>
        <dbReference type="EMBL" id="KKU17747.1"/>
    </source>
</evidence>
<dbReference type="Proteomes" id="UP000034644">
    <property type="component" value="Unassembled WGS sequence"/>
</dbReference>
<reference evidence="2 3" key="1">
    <citation type="journal article" date="2015" name="Nature">
        <title>rRNA introns, odd ribosomes, and small enigmatic genomes across a large radiation of phyla.</title>
        <authorList>
            <person name="Brown C.T."/>
            <person name="Hug L.A."/>
            <person name="Thomas B.C."/>
            <person name="Sharon I."/>
            <person name="Castelle C.J."/>
            <person name="Singh A."/>
            <person name="Wilkins M.J."/>
            <person name="Williams K.H."/>
            <person name="Banfield J.F."/>
        </authorList>
    </citation>
    <scope>NUCLEOTIDE SEQUENCE [LARGE SCALE GENOMIC DNA]</scope>
</reference>
<sequence length="92" mass="10065">MAKSIMTEEISVTSTRPSKSVPISIGDKLSGGLYSGTTGRPLNSRGMTGFGLIFAARRANKLITSTKMKIMKRPRKIPKIKLLLEVDVLDEE</sequence>
<protein>
    <submittedName>
        <fullName evidence="2">Uncharacterized protein</fullName>
    </submittedName>
</protein>
<organism evidence="2 3">
    <name type="scientific">Candidatus Azambacteria bacterium GW2011_GWA2_45_90</name>
    <dbReference type="NCBI Taxonomy" id="1618614"/>
    <lineage>
        <taxon>Bacteria</taxon>
        <taxon>Candidatus Azamiibacteriota</taxon>
    </lineage>
</organism>
<dbReference type="AlphaFoldDB" id="A0A0G1NBM1"/>